<dbReference type="Gene3D" id="3.30.43.10">
    <property type="entry name" value="Uridine Diphospho-n-acetylenolpyruvylglucosamine Reductase, domain 2"/>
    <property type="match status" value="1"/>
</dbReference>
<protein>
    <submittedName>
        <fullName evidence="5">Carbon-monoxide dehydrogenase medium subunit</fullName>
    </submittedName>
</protein>
<keyword evidence="1" id="KW-0285">Flavoprotein</keyword>
<evidence type="ECO:0000259" key="4">
    <source>
        <dbReference type="PROSITE" id="PS51387"/>
    </source>
</evidence>
<dbReference type="Proteomes" id="UP000321328">
    <property type="component" value="Unassembled WGS sequence"/>
</dbReference>
<dbReference type="Pfam" id="PF03450">
    <property type="entry name" value="CO_deh_flav_C"/>
    <property type="match status" value="1"/>
</dbReference>
<sequence length="289" mass="29643">MKPPPFSYAAPPTIAEAVGLLAEHADAEPRVLAGGQSLIPLMNFRLAEPSHLIDLRNVAELSGIRLDGDVLVIGAMTRQSQIEQAPEVAIAAPLLAEATGLVGHTPIRNSGTIGGSLAHADPAAELPAVALALDADLVAAGPGGTRTIPAAEFLRGPFSTALAADEILTEIRLPRRAGGYAFVEFARTHGNFAIVAVAALVELDGDRISRAALALTGVAPTAIRATAAEDVLTGAVPDDATIAAAADAAVSGVRPAGDLHASAQTRIELARSHVRRAVTLALHRAQDQR</sequence>
<dbReference type="GO" id="GO:0016491">
    <property type="term" value="F:oxidoreductase activity"/>
    <property type="evidence" value="ECO:0007669"/>
    <property type="project" value="UniProtKB-KW"/>
</dbReference>
<dbReference type="RefSeq" id="WP_028931004.1">
    <property type="nucleotide sequence ID" value="NZ_AUII01000019.1"/>
</dbReference>
<dbReference type="AlphaFoldDB" id="A0A511CZU6"/>
<dbReference type="SUPFAM" id="SSF55447">
    <property type="entry name" value="CO dehydrogenase flavoprotein C-terminal domain-like"/>
    <property type="match status" value="1"/>
</dbReference>
<keyword evidence="2" id="KW-0274">FAD</keyword>
<evidence type="ECO:0000256" key="3">
    <source>
        <dbReference type="ARBA" id="ARBA00023002"/>
    </source>
</evidence>
<dbReference type="GO" id="GO:0071949">
    <property type="term" value="F:FAD binding"/>
    <property type="evidence" value="ECO:0007669"/>
    <property type="project" value="InterPro"/>
</dbReference>
<evidence type="ECO:0000256" key="1">
    <source>
        <dbReference type="ARBA" id="ARBA00022630"/>
    </source>
</evidence>
<dbReference type="SMART" id="SM01092">
    <property type="entry name" value="CO_deh_flav_C"/>
    <property type="match status" value="1"/>
</dbReference>
<dbReference type="InterPro" id="IPR036318">
    <property type="entry name" value="FAD-bd_PCMH-like_sf"/>
</dbReference>
<evidence type="ECO:0000313" key="5">
    <source>
        <dbReference type="EMBL" id="GEL18072.1"/>
    </source>
</evidence>
<dbReference type="PANTHER" id="PTHR42659:SF2">
    <property type="entry name" value="XANTHINE DEHYDROGENASE SUBUNIT C-RELATED"/>
    <property type="match status" value="1"/>
</dbReference>
<dbReference type="InterPro" id="IPR005107">
    <property type="entry name" value="CO_DH_flav_C"/>
</dbReference>
<dbReference type="Gene3D" id="3.30.390.50">
    <property type="entry name" value="CO dehydrogenase flavoprotein, C-terminal domain"/>
    <property type="match status" value="1"/>
</dbReference>
<dbReference type="InterPro" id="IPR002346">
    <property type="entry name" value="Mopterin_DH_FAD-bd"/>
</dbReference>
<proteinExistence type="predicted"/>
<dbReference type="OrthoDB" id="9793944at2"/>
<dbReference type="Gene3D" id="3.30.465.10">
    <property type="match status" value="1"/>
</dbReference>
<gene>
    <name evidence="5" type="primary">cutM</name>
    <name evidence="5" type="ORF">PA7_19090</name>
</gene>
<evidence type="ECO:0000256" key="2">
    <source>
        <dbReference type="ARBA" id="ARBA00022827"/>
    </source>
</evidence>
<dbReference type="InterPro" id="IPR051312">
    <property type="entry name" value="Diverse_Substr_Oxidored"/>
</dbReference>
<dbReference type="InterPro" id="IPR016166">
    <property type="entry name" value="FAD-bd_PCMH"/>
</dbReference>
<evidence type="ECO:0000313" key="6">
    <source>
        <dbReference type="Proteomes" id="UP000321328"/>
    </source>
</evidence>
<keyword evidence="6" id="KW-1185">Reference proteome</keyword>
<dbReference type="InterPro" id="IPR016169">
    <property type="entry name" value="FAD-bd_PCMH_sub2"/>
</dbReference>
<dbReference type="Pfam" id="PF00941">
    <property type="entry name" value="FAD_binding_5"/>
    <property type="match status" value="1"/>
</dbReference>
<keyword evidence="3" id="KW-0560">Oxidoreductase</keyword>
<dbReference type="PANTHER" id="PTHR42659">
    <property type="entry name" value="XANTHINE DEHYDROGENASE SUBUNIT C-RELATED"/>
    <property type="match status" value="1"/>
</dbReference>
<name>A0A511CZU6_9PSEU</name>
<dbReference type="InterPro" id="IPR016167">
    <property type="entry name" value="FAD-bd_PCMH_sub1"/>
</dbReference>
<feature type="domain" description="FAD-binding PCMH-type" evidence="4">
    <location>
        <begin position="1"/>
        <end position="178"/>
    </location>
</feature>
<dbReference type="EMBL" id="BJVI01000015">
    <property type="protein sequence ID" value="GEL18072.1"/>
    <property type="molecule type" value="Genomic_DNA"/>
</dbReference>
<dbReference type="FunFam" id="3.30.465.10:FF:000017">
    <property type="entry name" value="Xanthine dehydrogenase, FAD binding subunit"/>
    <property type="match status" value="1"/>
</dbReference>
<organism evidence="5 6">
    <name type="scientific">Pseudonocardia asaccharolytica DSM 44247 = NBRC 16224</name>
    <dbReference type="NCBI Taxonomy" id="1123024"/>
    <lineage>
        <taxon>Bacteria</taxon>
        <taxon>Bacillati</taxon>
        <taxon>Actinomycetota</taxon>
        <taxon>Actinomycetes</taxon>
        <taxon>Pseudonocardiales</taxon>
        <taxon>Pseudonocardiaceae</taxon>
        <taxon>Pseudonocardia</taxon>
    </lineage>
</organism>
<comment type="caution">
    <text evidence="5">The sequence shown here is derived from an EMBL/GenBank/DDBJ whole genome shotgun (WGS) entry which is preliminary data.</text>
</comment>
<dbReference type="PROSITE" id="PS51387">
    <property type="entry name" value="FAD_PCMH"/>
    <property type="match status" value="1"/>
</dbReference>
<reference evidence="5 6" key="1">
    <citation type="submission" date="2019-07" db="EMBL/GenBank/DDBJ databases">
        <title>Whole genome shotgun sequence of Pseudonocardia asaccharolytica NBRC 16224.</title>
        <authorList>
            <person name="Hosoyama A."/>
            <person name="Uohara A."/>
            <person name="Ohji S."/>
            <person name="Ichikawa N."/>
        </authorList>
    </citation>
    <scope>NUCLEOTIDE SEQUENCE [LARGE SCALE GENOMIC DNA]</scope>
    <source>
        <strain evidence="5 6">NBRC 16224</strain>
    </source>
</reference>
<accession>A0A511CZU6</accession>
<dbReference type="STRING" id="1123024.GCA_000423625_03546"/>
<dbReference type="InterPro" id="IPR036683">
    <property type="entry name" value="CO_DH_flav_C_dom_sf"/>
</dbReference>
<dbReference type="SUPFAM" id="SSF56176">
    <property type="entry name" value="FAD-binding/transporter-associated domain-like"/>
    <property type="match status" value="1"/>
</dbReference>